<evidence type="ECO:0000313" key="2">
    <source>
        <dbReference type="Proteomes" id="UP000196027"/>
    </source>
</evidence>
<dbReference type="PANTHER" id="PTHR42877">
    <property type="entry name" value="L-ORNITHINE N(5)-MONOOXYGENASE-RELATED"/>
    <property type="match status" value="1"/>
</dbReference>
<gene>
    <name evidence="1" type="ORF">OLMES_2032</name>
</gene>
<dbReference type="SUPFAM" id="SSF51905">
    <property type="entry name" value="FAD/NAD(P)-binding domain"/>
    <property type="match status" value="2"/>
</dbReference>
<proteinExistence type="predicted"/>
<dbReference type="PRINTS" id="PR00469">
    <property type="entry name" value="PNDRDTASEII"/>
</dbReference>
<dbReference type="Proteomes" id="UP000196027">
    <property type="component" value="Chromosome"/>
</dbReference>
<dbReference type="KEGG" id="ome:OLMES_2032"/>
<dbReference type="Pfam" id="PF13738">
    <property type="entry name" value="Pyr_redox_3"/>
    <property type="match status" value="1"/>
</dbReference>
<protein>
    <submittedName>
        <fullName evidence="1">Flavin-binding monooxygenase-like protein</fullName>
    </submittedName>
</protein>
<dbReference type="PANTHER" id="PTHR42877:SF4">
    <property type="entry name" value="FAD_NAD(P)-BINDING DOMAIN-CONTAINING PROTEIN-RELATED"/>
    <property type="match status" value="1"/>
</dbReference>
<keyword evidence="1" id="KW-0560">Oxidoreductase</keyword>
<evidence type="ECO:0000313" key="1">
    <source>
        <dbReference type="EMBL" id="ARU56105.1"/>
    </source>
</evidence>
<dbReference type="InterPro" id="IPR036188">
    <property type="entry name" value="FAD/NAD-bd_sf"/>
</dbReference>
<dbReference type="RefSeq" id="WP_087461132.1">
    <property type="nucleotide sequence ID" value="NZ_CP021425.1"/>
</dbReference>
<dbReference type="InterPro" id="IPR051209">
    <property type="entry name" value="FAD-bind_Monooxygenase_sf"/>
</dbReference>
<keyword evidence="2" id="KW-1185">Reference proteome</keyword>
<dbReference type="GO" id="GO:0004497">
    <property type="term" value="F:monooxygenase activity"/>
    <property type="evidence" value="ECO:0007669"/>
    <property type="project" value="UniProtKB-KW"/>
</dbReference>
<accession>A0A1Y0I9E2</accession>
<name>A0A1Y0I9E2_9GAMM</name>
<sequence>MSKTDYKVIIVGTGFAGLGMGIKLKEAGYDDFLILERASEVGGTWRDNHYPGCACDVPSHLYSFSFEQNPDWSRRYASWSEIGQYLRDTTQKYGLYPHIQFNAAMKSARYDEANGIWTVDTGETTYTAQIVVSAVGPLSNAAYPNVKGLNKFKGKTFHSADWDHDYDLKGKKVAVIGTGASAIQFVPEVAKVAGEMTLFQRTPPWVIPKPDWEISGLSKKLYRHMPFVRQANRAMIYWTQEVMLPLFLHSDSKLGSFGEALSKAYIRKSIRDPETRAKVTPDYKIGCKRLLLSNNYFQALDKDHVNVVTDGIAEVTAKGIKTNSGEEVNVDAIIYGTGFKVSEPMMGIDVVGRGGRNLNEVWQKNGFESYLGTSMSGFPNFYTLAGTNTGIGHTSLVFMIEAQITYLMQLIQKMDHLQVKSIDLQESVQNDFNREIQAKMDGTVWTSGCNSWYLADTGKNFTIWPDYTFRFWRRTREFDLACYDVEYCDAEVESGTQKETVAQASLASA</sequence>
<reference evidence="1 2" key="1">
    <citation type="submission" date="2017-05" db="EMBL/GenBank/DDBJ databases">
        <title>Genomic insights into alkan degradation activity of Oleiphilus messinensis.</title>
        <authorList>
            <person name="Kozyavkin S.A."/>
            <person name="Slesarev A.I."/>
            <person name="Golyshin P.N."/>
            <person name="Korzhenkov A."/>
            <person name="Golyshina O.N."/>
            <person name="Toshchakov S.V."/>
        </authorList>
    </citation>
    <scope>NUCLEOTIDE SEQUENCE [LARGE SCALE GENOMIC DNA]</scope>
    <source>
        <strain evidence="1 2">ME102</strain>
    </source>
</reference>
<dbReference type="AlphaFoldDB" id="A0A1Y0I9E2"/>
<organism evidence="1 2">
    <name type="scientific">Oleiphilus messinensis</name>
    <dbReference type="NCBI Taxonomy" id="141451"/>
    <lineage>
        <taxon>Bacteria</taxon>
        <taxon>Pseudomonadati</taxon>
        <taxon>Pseudomonadota</taxon>
        <taxon>Gammaproteobacteria</taxon>
        <taxon>Oceanospirillales</taxon>
        <taxon>Oleiphilaceae</taxon>
        <taxon>Oleiphilus</taxon>
    </lineage>
</organism>
<dbReference type="EMBL" id="CP021425">
    <property type="protein sequence ID" value="ARU56105.1"/>
    <property type="molecule type" value="Genomic_DNA"/>
</dbReference>
<dbReference type="Gene3D" id="3.50.50.60">
    <property type="entry name" value="FAD/NAD(P)-binding domain"/>
    <property type="match status" value="2"/>
</dbReference>
<keyword evidence="1" id="KW-0503">Monooxygenase</keyword>
<dbReference type="OrthoDB" id="9766402at2"/>